<dbReference type="EMBL" id="HG735813">
    <property type="protein sequence ID" value="CDJ36343.1"/>
    <property type="molecule type" value="Genomic_DNA"/>
</dbReference>
<protein>
    <submittedName>
        <fullName evidence="1">Zinc finger (CHY type) protein, related</fullName>
    </submittedName>
</protein>
<evidence type="ECO:0000313" key="2">
    <source>
        <dbReference type="Proteomes" id="UP000030744"/>
    </source>
</evidence>
<dbReference type="VEuPathDB" id="ToxoDB:EMH_0079920"/>
<evidence type="ECO:0000313" key="1">
    <source>
        <dbReference type="EMBL" id="CDJ36343.1"/>
    </source>
</evidence>
<reference evidence="1" key="2">
    <citation type="submission" date="2013-10" db="EMBL/GenBank/DDBJ databases">
        <authorList>
            <person name="Aslett M."/>
        </authorList>
    </citation>
    <scope>NUCLEOTIDE SEQUENCE [LARGE SCALE GENOMIC DNA]</scope>
    <source>
        <strain evidence="1">Houghton</strain>
    </source>
</reference>
<reference evidence="1" key="1">
    <citation type="submission" date="2013-10" db="EMBL/GenBank/DDBJ databases">
        <title>Genomic analysis of the causative agents of coccidiosis in chickens.</title>
        <authorList>
            <person name="Reid A.J."/>
            <person name="Blake D."/>
            <person name="Billington K."/>
            <person name="Browne H."/>
            <person name="Dunn M."/>
            <person name="Hung S."/>
            <person name="Kawahara F."/>
            <person name="Miranda-Saavedra D."/>
            <person name="Mourier T."/>
            <person name="Nagra H."/>
            <person name="Otto T.D."/>
            <person name="Rawlings N."/>
            <person name="Sanchez A."/>
            <person name="Sanders M."/>
            <person name="Subramaniam C."/>
            <person name="Tay Y."/>
            <person name="Dear P."/>
            <person name="Doerig C."/>
            <person name="Gruber A."/>
            <person name="Parkinson J."/>
            <person name="Shirley M."/>
            <person name="Wan K.L."/>
            <person name="Berriman M."/>
            <person name="Tomley F."/>
            <person name="Pain A."/>
        </authorList>
    </citation>
    <scope>NUCLEOTIDE SEQUENCE [LARGE SCALE GENOMIC DNA]</scope>
    <source>
        <strain evidence="1">Houghton</strain>
    </source>
</reference>
<dbReference type="OrthoDB" id="2143914at2759"/>
<dbReference type="Proteomes" id="UP000030744">
    <property type="component" value="Unassembled WGS sequence"/>
</dbReference>
<dbReference type="AlphaFoldDB" id="U6KLN9"/>
<dbReference type="GeneID" id="60404333"/>
<keyword evidence="2" id="KW-1185">Reference proteome</keyword>
<sequence>MLWFWLPQATAEEATINKVDKVEEPRDSTNEAVLDSKRQDGEVQLQTQEAASQALRGSDVSLIDSTVEGASSLHLSCIQLQVTCGRCRAIVDLRVSLPKDGASLEPAGCTVGCAKCQLRMGIRVQPVIGVGGSQLMRVAVVQPMDCYLKDLLPCDFVLACDCCGASMKAREVQSGM</sequence>
<accession>U6KLN9</accession>
<dbReference type="RefSeq" id="XP_037878632.1">
    <property type="nucleotide sequence ID" value="XM_038022778.1"/>
</dbReference>
<proteinExistence type="predicted"/>
<gene>
    <name evidence="1" type="ORF">EMH_0079920</name>
</gene>
<name>U6KLN9_9EIME</name>
<organism evidence="1 2">
    <name type="scientific">Eimeria mitis</name>
    <dbReference type="NCBI Taxonomy" id="44415"/>
    <lineage>
        <taxon>Eukaryota</taxon>
        <taxon>Sar</taxon>
        <taxon>Alveolata</taxon>
        <taxon>Apicomplexa</taxon>
        <taxon>Conoidasida</taxon>
        <taxon>Coccidia</taxon>
        <taxon>Eucoccidiorida</taxon>
        <taxon>Eimeriorina</taxon>
        <taxon>Eimeriidae</taxon>
        <taxon>Eimeria</taxon>
    </lineage>
</organism>